<dbReference type="Proteomes" id="UP001218362">
    <property type="component" value="Chromosome"/>
</dbReference>
<dbReference type="GO" id="GO:0016989">
    <property type="term" value="F:sigma factor antagonist activity"/>
    <property type="evidence" value="ECO:0007669"/>
    <property type="project" value="TreeGrafter"/>
</dbReference>
<dbReference type="PANTHER" id="PTHR30273:SF2">
    <property type="entry name" value="PROTEIN FECR"/>
    <property type="match status" value="1"/>
</dbReference>
<dbReference type="Gene3D" id="3.55.50.30">
    <property type="match status" value="1"/>
</dbReference>
<feature type="transmembrane region" description="Helical" evidence="1">
    <location>
        <begin position="72"/>
        <end position="92"/>
    </location>
</feature>
<feature type="domain" description="FecR protein" evidence="2">
    <location>
        <begin position="97"/>
        <end position="195"/>
    </location>
</feature>
<dbReference type="KEGG" id="acob:P0Y56_08835"/>
<dbReference type="Pfam" id="PF04773">
    <property type="entry name" value="FecR"/>
    <property type="match status" value="1"/>
</dbReference>
<evidence type="ECO:0000313" key="4">
    <source>
        <dbReference type="EMBL" id="WEK45142.1"/>
    </source>
</evidence>
<dbReference type="Pfam" id="PF16220">
    <property type="entry name" value="DUF4880"/>
    <property type="match status" value="1"/>
</dbReference>
<sequence length="307" mass="32796">MTPAPHPEQRGDIAATAAEWVERLTSGEPSPEDVARLRAWLAEDPEHRCAYEQARAVWTELPRTSLRKYRRAPLRLAAGTALAAGLAFALLFPGFHDHATAAGEVRRLTLPDGTTAWLDSDSAIDLAFDDDHRTIRLARGRVALAAAHGDARPLAVEAGDATITDVGTVFAVDRGGDGAVDGAGGLLVAVSEGLVDVAQGARTTRLAGGEAASFDGPSPHMRAVHTGEFAWRDGRIVLDQIPLDQALRELDRYYDGRIVLTDRSIGGRLVSGTLFPGRAEEGVDTLARSQGLKVTHLPWLILVRAAD</sequence>
<dbReference type="InterPro" id="IPR006860">
    <property type="entry name" value="FecR"/>
</dbReference>
<organism evidence="4 5">
    <name type="scientific">Candidatus Andeanibacterium colombiense</name>
    <dbReference type="NCBI Taxonomy" id="3121345"/>
    <lineage>
        <taxon>Bacteria</taxon>
        <taxon>Pseudomonadati</taxon>
        <taxon>Pseudomonadota</taxon>
        <taxon>Alphaproteobacteria</taxon>
        <taxon>Sphingomonadales</taxon>
        <taxon>Sphingomonadaceae</taxon>
        <taxon>Candidatus Andeanibacterium</taxon>
    </lineage>
</organism>
<feature type="domain" description="FecR N-terminal" evidence="3">
    <location>
        <begin position="17"/>
        <end position="56"/>
    </location>
</feature>
<dbReference type="AlphaFoldDB" id="A0AAJ6BLK8"/>
<accession>A0AAJ6BLK8</accession>
<keyword evidence="1" id="KW-1133">Transmembrane helix</keyword>
<gene>
    <name evidence="4" type="ORF">P0Y56_08835</name>
</gene>
<protein>
    <submittedName>
        <fullName evidence="4">FecR domain-containing protein</fullName>
    </submittedName>
</protein>
<proteinExistence type="predicted"/>
<evidence type="ECO:0000313" key="5">
    <source>
        <dbReference type="Proteomes" id="UP001218362"/>
    </source>
</evidence>
<name>A0AAJ6BLK8_9SPHN</name>
<reference evidence="4" key="1">
    <citation type="submission" date="2023-03" db="EMBL/GenBank/DDBJ databases">
        <title>Andean soil-derived lignocellulolytic bacterial consortium as a source of novel taxa and putative plastic-active enzymes.</title>
        <authorList>
            <person name="Diaz-Garcia L."/>
            <person name="Chuvochina M."/>
            <person name="Feuerriegel G."/>
            <person name="Bunk B."/>
            <person name="Sproer C."/>
            <person name="Streit W.R."/>
            <person name="Rodriguez L.M."/>
            <person name="Overmann J."/>
            <person name="Jimenez D.J."/>
        </authorList>
    </citation>
    <scope>NUCLEOTIDE SEQUENCE</scope>
    <source>
        <strain evidence="4">MAG 26</strain>
    </source>
</reference>
<dbReference type="Gene3D" id="2.60.120.1440">
    <property type="match status" value="1"/>
</dbReference>
<evidence type="ECO:0000259" key="2">
    <source>
        <dbReference type="Pfam" id="PF04773"/>
    </source>
</evidence>
<keyword evidence="1" id="KW-0472">Membrane</keyword>
<evidence type="ECO:0000259" key="3">
    <source>
        <dbReference type="Pfam" id="PF16220"/>
    </source>
</evidence>
<evidence type="ECO:0000256" key="1">
    <source>
        <dbReference type="SAM" id="Phobius"/>
    </source>
</evidence>
<dbReference type="InterPro" id="IPR012373">
    <property type="entry name" value="Ferrdict_sens_TM"/>
</dbReference>
<dbReference type="InterPro" id="IPR032623">
    <property type="entry name" value="FecR_N"/>
</dbReference>
<dbReference type="EMBL" id="CP119316">
    <property type="protein sequence ID" value="WEK45142.1"/>
    <property type="molecule type" value="Genomic_DNA"/>
</dbReference>
<dbReference type="PANTHER" id="PTHR30273">
    <property type="entry name" value="PERIPLASMIC SIGNAL SENSOR AND SIGMA FACTOR ACTIVATOR FECR-RELATED"/>
    <property type="match status" value="1"/>
</dbReference>
<dbReference type="PIRSF" id="PIRSF018266">
    <property type="entry name" value="FecR"/>
    <property type="match status" value="1"/>
</dbReference>
<keyword evidence="1" id="KW-0812">Transmembrane</keyword>